<protein>
    <submittedName>
        <fullName evidence="1">Uncharacterized protein</fullName>
    </submittedName>
</protein>
<sequence length="349" mass="40174">MLLLLLAHPVLASKPDYIKVYHPVVHEAEMLVLSKDYKAALNKYRQAFDAVNEPFARDYYNAAVCAVLAEDQKQTLDLLEKLVLKGVELPYLEKQEVFKGLHETKAWKKFVKHYPKNRKKFSHRADLDLRADLDELYARDRYFRFAEGGLRVYADTLRKIENENVDILLRTIVKRGYPGERLIGVGDTIEQLPRFSIVIERQTKAKKGFDFAPILQEAVQQGNLLPQAAAYLMEAQQGQRNYRTIALVKVSCTNRKDCEGNKKLKLLNKYLVEKVSNKEEANINARRTALGLEPLADYRKKVLYSLQDNRFKFANTWSVKHYVVPSRDAAEVLTEGHEIADTALFAEEL</sequence>
<keyword evidence="2" id="KW-1185">Reference proteome</keyword>
<name>A0A6B3M0X3_9BACT</name>
<comment type="caution">
    <text evidence="1">The sequence shown here is derived from an EMBL/GenBank/DDBJ whole genome shotgun (WGS) entry which is preliminary data.</text>
</comment>
<gene>
    <name evidence="1" type="ORF">GXP69_18020</name>
</gene>
<dbReference type="EMBL" id="JAAGWD010000011">
    <property type="protein sequence ID" value="NEM99600.1"/>
    <property type="molecule type" value="Genomic_DNA"/>
</dbReference>
<evidence type="ECO:0000313" key="2">
    <source>
        <dbReference type="Proteomes" id="UP000474777"/>
    </source>
</evidence>
<dbReference type="AlphaFoldDB" id="A0A6B3M0X3"/>
<evidence type="ECO:0000313" key="1">
    <source>
        <dbReference type="EMBL" id="NEM99600.1"/>
    </source>
</evidence>
<reference evidence="1 2" key="1">
    <citation type="submission" date="2020-02" db="EMBL/GenBank/DDBJ databases">
        <authorList>
            <person name="Kim M.K."/>
        </authorList>
    </citation>
    <scope>NUCLEOTIDE SEQUENCE [LARGE SCALE GENOMIC DNA]</scope>
    <source>
        <strain evidence="1 2">BT327</strain>
    </source>
</reference>
<proteinExistence type="predicted"/>
<accession>A0A6B3M0X3</accession>
<dbReference type="Proteomes" id="UP000474777">
    <property type="component" value="Unassembled WGS sequence"/>
</dbReference>
<organism evidence="1 2">
    <name type="scientific">Pontibacter burrus</name>
    <dbReference type="NCBI Taxonomy" id="2704466"/>
    <lineage>
        <taxon>Bacteria</taxon>
        <taxon>Pseudomonadati</taxon>
        <taxon>Bacteroidota</taxon>
        <taxon>Cytophagia</taxon>
        <taxon>Cytophagales</taxon>
        <taxon>Hymenobacteraceae</taxon>
        <taxon>Pontibacter</taxon>
    </lineage>
</organism>